<organism evidence="3 4">
    <name type="scientific">Chryseobacterium piscicola</name>
    <dbReference type="NCBI Taxonomy" id="551459"/>
    <lineage>
        <taxon>Bacteria</taxon>
        <taxon>Pseudomonadati</taxon>
        <taxon>Bacteroidota</taxon>
        <taxon>Flavobacteriia</taxon>
        <taxon>Flavobacteriales</taxon>
        <taxon>Weeksellaceae</taxon>
        <taxon>Chryseobacterium group</taxon>
        <taxon>Chryseobacterium</taxon>
    </lineage>
</organism>
<reference evidence="4" key="2">
    <citation type="submission" date="2017-01" db="EMBL/GenBank/DDBJ databases">
        <authorList>
            <person name="Varghese N."/>
            <person name="Submissions S."/>
        </authorList>
    </citation>
    <scope>NUCLEOTIDE SEQUENCE [LARGE SCALE GENOMIC DNA]</scope>
    <source>
        <strain evidence="4">DSM 21068</strain>
    </source>
</reference>
<dbReference type="EMBL" id="MUGO01000003">
    <property type="protein sequence ID" value="PQA96506.1"/>
    <property type="molecule type" value="Genomic_DNA"/>
</dbReference>
<evidence type="ECO:0008006" key="6">
    <source>
        <dbReference type="Google" id="ProtNLM"/>
    </source>
</evidence>
<feature type="signal peptide" evidence="1">
    <location>
        <begin position="1"/>
        <end position="18"/>
    </location>
</feature>
<evidence type="ECO:0000313" key="3">
    <source>
        <dbReference type="EMBL" id="SIS56430.1"/>
    </source>
</evidence>
<evidence type="ECO:0000256" key="1">
    <source>
        <dbReference type="SAM" id="SignalP"/>
    </source>
</evidence>
<feature type="chain" id="PRO_5044563637" description="Carboxypeptidase regulatory-like domain-containing protein" evidence="1">
    <location>
        <begin position="19"/>
        <end position="279"/>
    </location>
</feature>
<keyword evidence="1" id="KW-0732">Signal</keyword>
<keyword evidence="5" id="KW-1185">Reference proteome</keyword>
<dbReference type="RefSeq" id="WP_076449115.1">
    <property type="nucleotide sequence ID" value="NZ_FTOJ01000001.1"/>
</dbReference>
<reference evidence="2 5" key="1">
    <citation type="submission" date="2016-11" db="EMBL/GenBank/DDBJ databases">
        <title>Whole genomes of Flavobacteriaceae.</title>
        <authorList>
            <person name="Stine C."/>
            <person name="Li C."/>
            <person name="Tadesse D."/>
        </authorList>
    </citation>
    <scope>NUCLEOTIDE SEQUENCE [LARGE SCALE GENOMIC DNA]</scope>
    <source>
        <strain evidence="2 5">DSM 21068</strain>
    </source>
</reference>
<dbReference type="AlphaFoldDB" id="A0A1N7K4D8"/>
<accession>A0A1N7K4D8</accession>
<dbReference type="STRING" id="551459.SAMN05421796_101315"/>
<reference evidence="3" key="3">
    <citation type="submission" date="2017-01" db="EMBL/GenBank/DDBJ databases">
        <authorList>
            <person name="Mah S.A."/>
            <person name="Swanson W.J."/>
            <person name="Moy G.W."/>
            <person name="Vacquier V.D."/>
        </authorList>
    </citation>
    <scope>NUCLEOTIDE SEQUENCE [LARGE SCALE GENOMIC DNA]</scope>
    <source>
        <strain evidence="3">DSM 21068</strain>
    </source>
</reference>
<dbReference type="OrthoDB" id="914976at2"/>
<sequence length="279" mass="32196">MKKIILFTVLLFSSLTFSQKISILDEETRSPIPYAKLILKDKDYYKNTEENGQAQLENTEEISEIQFFGYENLKVEKYQTVYLLKPKFTEIEEVEISKPTFSENFKIGKIEKSSTFFGARTTMWSVGKEIKILNFPKKRLYVKSLKFSSRLNEKHSATIKVNFYYNENGLPGHIYKSMIITCFKNKKYTEYIVQKPFAFPKEGVIIGFEWIFNNENAYQKKTLIQGKTELVIAHEPLIGAINENSNNFITGSISNGDWVFTNVSSSSIGNIAIQLELTN</sequence>
<dbReference type="Proteomes" id="UP000186246">
    <property type="component" value="Unassembled WGS sequence"/>
</dbReference>
<proteinExistence type="predicted"/>
<dbReference type="Proteomes" id="UP000238314">
    <property type="component" value="Unassembled WGS sequence"/>
</dbReference>
<evidence type="ECO:0000313" key="2">
    <source>
        <dbReference type="EMBL" id="PQA96506.1"/>
    </source>
</evidence>
<evidence type="ECO:0000313" key="4">
    <source>
        <dbReference type="Proteomes" id="UP000186246"/>
    </source>
</evidence>
<protein>
    <recommendedName>
        <fullName evidence="6">Carboxypeptidase regulatory-like domain-containing protein</fullName>
    </recommendedName>
</protein>
<name>A0A1N7K4D8_9FLAO</name>
<evidence type="ECO:0000313" key="5">
    <source>
        <dbReference type="Proteomes" id="UP000238314"/>
    </source>
</evidence>
<dbReference type="EMBL" id="FTOJ01000001">
    <property type="protein sequence ID" value="SIS56430.1"/>
    <property type="molecule type" value="Genomic_DNA"/>
</dbReference>
<gene>
    <name evidence="2" type="ORF">B0A70_05160</name>
    <name evidence="3" type="ORF">SAMN05421796_101315</name>
</gene>